<evidence type="ECO:0000256" key="1">
    <source>
        <dbReference type="SAM" id="MobiDB-lite"/>
    </source>
</evidence>
<feature type="region of interest" description="Disordered" evidence="1">
    <location>
        <begin position="44"/>
        <end position="70"/>
    </location>
</feature>
<gene>
    <name evidence="2" type="ORF">TPSB3V08_LOCUS5411</name>
</gene>
<name>A0A7R9D1M0_TIMPO</name>
<dbReference type="AlphaFoldDB" id="A0A7R9D1M0"/>
<sequence length="70" mass="7355">MSLDQNYSSSPLLVRTSGGAHVLAHALITVQVSTGALKWLTTLKERPGPAGPEHQPLDPITVPTPSLVSD</sequence>
<reference evidence="2" key="1">
    <citation type="submission" date="2020-11" db="EMBL/GenBank/DDBJ databases">
        <authorList>
            <person name="Tran Van P."/>
        </authorList>
    </citation>
    <scope>NUCLEOTIDE SEQUENCE</scope>
</reference>
<accession>A0A7R9D1M0</accession>
<proteinExistence type="predicted"/>
<dbReference type="EMBL" id="OD002881">
    <property type="protein sequence ID" value="CAD7406443.1"/>
    <property type="molecule type" value="Genomic_DNA"/>
</dbReference>
<protein>
    <submittedName>
        <fullName evidence="2">Uncharacterized protein</fullName>
    </submittedName>
</protein>
<organism evidence="2">
    <name type="scientific">Timema poppense</name>
    <name type="common">Walking stick</name>
    <dbReference type="NCBI Taxonomy" id="170557"/>
    <lineage>
        <taxon>Eukaryota</taxon>
        <taxon>Metazoa</taxon>
        <taxon>Ecdysozoa</taxon>
        <taxon>Arthropoda</taxon>
        <taxon>Hexapoda</taxon>
        <taxon>Insecta</taxon>
        <taxon>Pterygota</taxon>
        <taxon>Neoptera</taxon>
        <taxon>Polyneoptera</taxon>
        <taxon>Phasmatodea</taxon>
        <taxon>Timematodea</taxon>
        <taxon>Timematoidea</taxon>
        <taxon>Timematidae</taxon>
        <taxon>Timema</taxon>
    </lineage>
</organism>
<evidence type="ECO:0000313" key="2">
    <source>
        <dbReference type="EMBL" id="CAD7406443.1"/>
    </source>
</evidence>